<protein>
    <recommendedName>
        <fullName evidence="4">XdhC/CoxI family protein</fullName>
    </recommendedName>
</protein>
<dbReference type="EMBL" id="UINC01002278">
    <property type="protein sequence ID" value="SUZ94919.1"/>
    <property type="molecule type" value="Genomic_DNA"/>
</dbReference>
<sequence length="338" mass="36020">VSSTDERTTLERIVSWPDRAQAFAFVLQTWGSSPRPIGSLLAIGATGVFEGSVSGGCVENAVIDEAAEVIKSGVPKRLSYGVSDESAWEVGLPCGGTIEILLLRTTGSEFSQVLLDATPVTLVARTDTGEIGLCTESFWSGALPAHETLREISLQLLKSGESRLETIGQYEYFLRPFTRPWRLVVVGAAHIAQPLATMANDAGFDVTIIDPRRGYATETRFPAVNLVHEWPDTALPDLSLDARSAVIALSHDPKIDDPALTAALDSPAFYIGALGSQRNHKKRLERLVGGGYGAAELARIRGPVGLNIGGNHPNEIAVSILAEIIAVKNGKPLGDTSN</sequence>
<feature type="domain" description="XdhC Rossmann" evidence="2">
    <location>
        <begin position="183"/>
        <end position="324"/>
    </location>
</feature>
<evidence type="ECO:0000313" key="3">
    <source>
        <dbReference type="EMBL" id="SUZ94919.1"/>
    </source>
</evidence>
<organism evidence="3">
    <name type="scientific">marine metagenome</name>
    <dbReference type="NCBI Taxonomy" id="408172"/>
    <lineage>
        <taxon>unclassified sequences</taxon>
        <taxon>metagenomes</taxon>
        <taxon>ecological metagenomes</taxon>
    </lineage>
</organism>
<feature type="non-terminal residue" evidence="3">
    <location>
        <position position="1"/>
    </location>
</feature>
<dbReference type="PANTHER" id="PTHR30388">
    <property type="entry name" value="ALDEHYDE OXIDOREDUCTASE MOLYBDENUM COFACTOR ASSEMBLY PROTEIN"/>
    <property type="match status" value="1"/>
</dbReference>
<dbReference type="Gene3D" id="3.40.50.720">
    <property type="entry name" value="NAD(P)-binding Rossmann-like Domain"/>
    <property type="match status" value="1"/>
</dbReference>
<evidence type="ECO:0000259" key="1">
    <source>
        <dbReference type="Pfam" id="PF02625"/>
    </source>
</evidence>
<dbReference type="Pfam" id="PF13478">
    <property type="entry name" value="XdhC_C"/>
    <property type="match status" value="1"/>
</dbReference>
<dbReference type="AlphaFoldDB" id="A0A381RV12"/>
<accession>A0A381RV12</accession>
<gene>
    <name evidence="3" type="ORF">METZ01_LOCUS47773</name>
</gene>
<evidence type="ECO:0008006" key="4">
    <source>
        <dbReference type="Google" id="ProtNLM"/>
    </source>
</evidence>
<proteinExistence type="predicted"/>
<dbReference type="InterPro" id="IPR027051">
    <property type="entry name" value="XdhC_Rossmann_dom"/>
</dbReference>
<dbReference type="Pfam" id="PF02625">
    <property type="entry name" value="XdhC_CoxI"/>
    <property type="match status" value="1"/>
</dbReference>
<dbReference type="InterPro" id="IPR003777">
    <property type="entry name" value="XdhC_CoxI"/>
</dbReference>
<evidence type="ECO:0000259" key="2">
    <source>
        <dbReference type="Pfam" id="PF13478"/>
    </source>
</evidence>
<feature type="domain" description="XdhC- CoxI" evidence="1">
    <location>
        <begin position="20"/>
        <end position="81"/>
    </location>
</feature>
<reference evidence="3" key="1">
    <citation type="submission" date="2018-05" db="EMBL/GenBank/DDBJ databases">
        <authorList>
            <person name="Lanie J.A."/>
            <person name="Ng W.-L."/>
            <person name="Kazmierczak K.M."/>
            <person name="Andrzejewski T.M."/>
            <person name="Davidsen T.M."/>
            <person name="Wayne K.J."/>
            <person name="Tettelin H."/>
            <person name="Glass J.I."/>
            <person name="Rusch D."/>
            <person name="Podicherti R."/>
            <person name="Tsui H.-C.T."/>
            <person name="Winkler M.E."/>
        </authorList>
    </citation>
    <scope>NUCLEOTIDE SEQUENCE</scope>
</reference>
<name>A0A381RV12_9ZZZZ</name>
<dbReference type="PANTHER" id="PTHR30388:SF4">
    <property type="entry name" value="MOLYBDENUM COFACTOR INSERTION CHAPERONE PAOD"/>
    <property type="match status" value="1"/>
</dbReference>
<dbReference type="InterPro" id="IPR052698">
    <property type="entry name" value="MoCofactor_Util/Proc"/>
</dbReference>